<protein>
    <submittedName>
        <fullName evidence="2">Uncharacterized protein</fullName>
    </submittedName>
</protein>
<feature type="region of interest" description="Disordered" evidence="1">
    <location>
        <begin position="52"/>
        <end position="111"/>
    </location>
</feature>
<sequence length="111" mass="12558">MYIEIDKVELQNTIVKRQVGPVYNSDIHTRKFRSAFRPFGASPIIIITDTLQTIHPPNPPINQSTNPSTNPPTHPSTHPPIIPSTRPQSIYTSFHPPTHPPINHPHMTINY</sequence>
<keyword evidence="3" id="KW-1185">Reference proteome</keyword>
<name>A0A9D4RJB2_DREPO</name>
<evidence type="ECO:0000256" key="1">
    <source>
        <dbReference type="SAM" id="MobiDB-lite"/>
    </source>
</evidence>
<dbReference type="AlphaFoldDB" id="A0A9D4RJB2"/>
<organism evidence="2 3">
    <name type="scientific">Dreissena polymorpha</name>
    <name type="common">Zebra mussel</name>
    <name type="synonym">Mytilus polymorpha</name>
    <dbReference type="NCBI Taxonomy" id="45954"/>
    <lineage>
        <taxon>Eukaryota</taxon>
        <taxon>Metazoa</taxon>
        <taxon>Spiralia</taxon>
        <taxon>Lophotrochozoa</taxon>
        <taxon>Mollusca</taxon>
        <taxon>Bivalvia</taxon>
        <taxon>Autobranchia</taxon>
        <taxon>Heteroconchia</taxon>
        <taxon>Euheterodonta</taxon>
        <taxon>Imparidentia</taxon>
        <taxon>Neoheterodontei</taxon>
        <taxon>Myida</taxon>
        <taxon>Dreissenoidea</taxon>
        <taxon>Dreissenidae</taxon>
        <taxon>Dreissena</taxon>
    </lineage>
</organism>
<reference evidence="2" key="2">
    <citation type="submission" date="2020-11" db="EMBL/GenBank/DDBJ databases">
        <authorList>
            <person name="McCartney M.A."/>
            <person name="Auch B."/>
            <person name="Kono T."/>
            <person name="Mallez S."/>
            <person name="Becker A."/>
            <person name="Gohl D.M."/>
            <person name="Silverstein K.A.T."/>
            <person name="Koren S."/>
            <person name="Bechman K.B."/>
            <person name="Herman A."/>
            <person name="Abrahante J.E."/>
            <person name="Garbe J."/>
        </authorList>
    </citation>
    <scope>NUCLEOTIDE SEQUENCE</scope>
    <source>
        <strain evidence="2">Duluth1</strain>
        <tissue evidence="2">Whole animal</tissue>
    </source>
</reference>
<dbReference type="Proteomes" id="UP000828390">
    <property type="component" value="Unassembled WGS sequence"/>
</dbReference>
<proteinExistence type="predicted"/>
<reference evidence="2" key="1">
    <citation type="journal article" date="2019" name="bioRxiv">
        <title>The Genome of the Zebra Mussel, Dreissena polymorpha: A Resource for Invasive Species Research.</title>
        <authorList>
            <person name="McCartney M.A."/>
            <person name="Auch B."/>
            <person name="Kono T."/>
            <person name="Mallez S."/>
            <person name="Zhang Y."/>
            <person name="Obille A."/>
            <person name="Becker A."/>
            <person name="Abrahante J.E."/>
            <person name="Garbe J."/>
            <person name="Badalamenti J.P."/>
            <person name="Herman A."/>
            <person name="Mangelson H."/>
            <person name="Liachko I."/>
            <person name="Sullivan S."/>
            <person name="Sone E.D."/>
            <person name="Koren S."/>
            <person name="Silverstein K.A.T."/>
            <person name="Beckman K.B."/>
            <person name="Gohl D.M."/>
        </authorList>
    </citation>
    <scope>NUCLEOTIDE SEQUENCE</scope>
    <source>
        <strain evidence="2">Duluth1</strain>
        <tissue evidence="2">Whole animal</tissue>
    </source>
</reference>
<accession>A0A9D4RJB2</accession>
<gene>
    <name evidence="2" type="ORF">DPMN_031652</name>
</gene>
<dbReference type="EMBL" id="JAIWYP010000002">
    <property type="protein sequence ID" value="KAH3868502.1"/>
    <property type="molecule type" value="Genomic_DNA"/>
</dbReference>
<evidence type="ECO:0000313" key="2">
    <source>
        <dbReference type="EMBL" id="KAH3868502.1"/>
    </source>
</evidence>
<comment type="caution">
    <text evidence="2">The sequence shown here is derived from an EMBL/GenBank/DDBJ whole genome shotgun (WGS) entry which is preliminary data.</text>
</comment>
<evidence type="ECO:0000313" key="3">
    <source>
        <dbReference type="Proteomes" id="UP000828390"/>
    </source>
</evidence>
<feature type="compositionally biased region" description="Pro residues" evidence="1">
    <location>
        <begin position="69"/>
        <end position="82"/>
    </location>
</feature>